<gene>
    <name evidence="5" type="primary">metH_2</name>
    <name evidence="5" type="ORF">PCLFYP37_01155</name>
</gene>
<organism evidence="5">
    <name type="scientific">Paraprevotella clara</name>
    <dbReference type="NCBI Taxonomy" id="454154"/>
    <lineage>
        <taxon>Bacteria</taxon>
        <taxon>Pseudomonadati</taxon>
        <taxon>Bacteroidota</taxon>
        <taxon>Bacteroidia</taxon>
        <taxon>Bacteroidales</taxon>
        <taxon>Prevotellaceae</taxon>
        <taxon>Paraprevotella</taxon>
    </lineage>
</organism>
<sequence>MTHTLTYRIHEVAPYINWIYFFHAWGFPPRFAAISRIHGCDACRAGWLAEFPEEERARAAEAMQLFKDANRMLAQLDGDFHTHVRFGLYPACSDGDDLLLTDPEQEGRTLRLALLRQQHTTKPDEPYLCLSDFVRPLSQGISDTVGVFAATVDADMEHLYETGAYADDFKHLLAQTLSDRLAEASTEKMHQEVRTTYWGYAKDEQLSIEDLLVEKFTGIRPAVGYPSLPDQSVNFVLSEWLGFPEIGIRLTENGAMVPHASVSGLMLSHPSARYFAVGKIGEDQLEDYARRRGLPVETMRKFLAANL</sequence>
<dbReference type="EC" id="2.1.1.13" evidence="5"/>
<dbReference type="InterPro" id="IPR050554">
    <property type="entry name" value="Met_Synthase/Corrinoid"/>
</dbReference>
<evidence type="ECO:0000313" key="5">
    <source>
        <dbReference type="EMBL" id="VYT80112.1"/>
    </source>
</evidence>
<evidence type="ECO:0000256" key="1">
    <source>
        <dbReference type="ARBA" id="ARBA00022723"/>
    </source>
</evidence>
<dbReference type="InterPro" id="IPR037010">
    <property type="entry name" value="VitB12-dep_Met_synth_activ_sf"/>
</dbReference>
<dbReference type="GO" id="GO:0032259">
    <property type="term" value="P:methylation"/>
    <property type="evidence" value="ECO:0007669"/>
    <property type="project" value="UniProtKB-KW"/>
</dbReference>
<dbReference type="GO" id="GO:0005829">
    <property type="term" value="C:cytosol"/>
    <property type="evidence" value="ECO:0007669"/>
    <property type="project" value="TreeGrafter"/>
</dbReference>
<dbReference type="SUPFAM" id="SSF56507">
    <property type="entry name" value="Methionine synthase activation domain-like"/>
    <property type="match status" value="1"/>
</dbReference>
<dbReference type="AlphaFoldDB" id="A0A6N2ZTT2"/>
<keyword evidence="3 5" id="KW-0489">Methyltransferase</keyword>
<dbReference type="PANTHER" id="PTHR45833:SF1">
    <property type="entry name" value="METHIONINE SYNTHASE"/>
    <property type="match status" value="1"/>
</dbReference>
<dbReference type="Gene3D" id="1.10.288.10">
    <property type="entry name" value="Cobalamin-dependent Methionine Synthase, domain 2"/>
    <property type="match status" value="1"/>
</dbReference>
<keyword evidence="3 5" id="KW-0808">Transferase</keyword>
<dbReference type="InterPro" id="IPR004223">
    <property type="entry name" value="VitB12-dep_Met_synth_activ_dom"/>
</dbReference>
<name>A0A6N2ZTT2_9BACT</name>
<accession>A0A6N2ZTT2</accession>
<evidence type="ECO:0000256" key="3">
    <source>
        <dbReference type="PROSITE-ProRule" id="PRU00346"/>
    </source>
</evidence>
<dbReference type="GO" id="GO:0046653">
    <property type="term" value="P:tetrahydrofolate metabolic process"/>
    <property type="evidence" value="ECO:0007669"/>
    <property type="project" value="TreeGrafter"/>
</dbReference>
<protein>
    <submittedName>
        <fullName evidence="5">Methionine synthase</fullName>
        <ecNumber evidence="5">2.1.1.13</ecNumber>
    </submittedName>
</protein>
<keyword evidence="2" id="KW-0170">Cobalt</keyword>
<dbReference type="RefSeq" id="WP_302975728.1">
    <property type="nucleotide sequence ID" value="NZ_CACRUT010000006.1"/>
</dbReference>
<dbReference type="PANTHER" id="PTHR45833">
    <property type="entry name" value="METHIONINE SYNTHASE"/>
    <property type="match status" value="1"/>
</dbReference>
<dbReference type="Gene3D" id="3.10.196.10">
    <property type="entry name" value="Vitamin B12-dependent methionine synthase, activation domain"/>
    <property type="match status" value="1"/>
</dbReference>
<evidence type="ECO:0000256" key="2">
    <source>
        <dbReference type="ARBA" id="ARBA00023285"/>
    </source>
</evidence>
<dbReference type="EMBL" id="CACRUT010000006">
    <property type="protein sequence ID" value="VYT80112.1"/>
    <property type="molecule type" value="Genomic_DNA"/>
</dbReference>
<dbReference type="GO" id="GO:0050667">
    <property type="term" value="P:homocysteine metabolic process"/>
    <property type="evidence" value="ECO:0007669"/>
    <property type="project" value="TreeGrafter"/>
</dbReference>
<dbReference type="GO" id="GO:0046872">
    <property type="term" value="F:metal ion binding"/>
    <property type="evidence" value="ECO:0007669"/>
    <property type="project" value="UniProtKB-KW"/>
</dbReference>
<dbReference type="Pfam" id="PF02965">
    <property type="entry name" value="Met_synt_B12"/>
    <property type="match status" value="1"/>
</dbReference>
<dbReference type="GO" id="GO:0008705">
    <property type="term" value="F:methionine synthase activity"/>
    <property type="evidence" value="ECO:0007669"/>
    <property type="project" value="UniProtKB-EC"/>
</dbReference>
<reference evidence="5" key="1">
    <citation type="submission" date="2019-11" db="EMBL/GenBank/DDBJ databases">
        <authorList>
            <person name="Feng L."/>
        </authorList>
    </citation>
    <scope>NUCLEOTIDE SEQUENCE</scope>
    <source>
        <strain evidence="5">PclaraLFYP37</strain>
    </source>
</reference>
<feature type="domain" description="AdoMet activation" evidence="4">
    <location>
        <begin position="1"/>
        <end position="307"/>
    </location>
</feature>
<proteinExistence type="predicted"/>
<keyword evidence="1" id="KW-0479">Metal-binding</keyword>
<evidence type="ECO:0000259" key="4">
    <source>
        <dbReference type="PROSITE" id="PS50974"/>
    </source>
</evidence>
<dbReference type="PROSITE" id="PS50974">
    <property type="entry name" value="ADOMET_ACTIVATION"/>
    <property type="match status" value="1"/>
</dbReference>